<protein>
    <submittedName>
        <fullName evidence="16">(pine wood nematode) hypothetical protein</fullName>
    </submittedName>
</protein>
<evidence type="ECO:0000256" key="4">
    <source>
        <dbReference type="ARBA" id="ARBA00022538"/>
    </source>
</evidence>
<evidence type="ECO:0000256" key="3">
    <source>
        <dbReference type="ARBA" id="ARBA00022448"/>
    </source>
</evidence>
<evidence type="ECO:0000256" key="9">
    <source>
        <dbReference type="ARBA" id="ARBA00023065"/>
    </source>
</evidence>
<feature type="compositionally biased region" description="Polar residues" evidence="13">
    <location>
        <begin position="264"/>
        <end position="284"/>
    </location>
</feature>
<comment type="subcellular location">
    <subcellularLocation>
        <location evidence="1">Membrane</location>
        <topology evidence="1">Multi-pass membrane protein</topology>
    </subcellularLocation>
</comment>
<evidence type="ECO:0000256" key="14">
    <source>
        <dbReference type="SAM" id="Phobius"/>
    </source>
</evidence>
<feature type="transmembrane region" description="Helical" evidence="14">
    <location>
        <begin position="199"/>
        <end position="217"/>
    </location>
</feature>
<dbReference type="PRINTS" id="PR01095">
    <property type="entry name" value="TASKCHANNEL"/>
</dbReference>
<dbReference type="Proteomes" id="UP000659654">
    <property type="component" value="Unassembled WGS sequence"/>
</dbReference>
<organism evidence="16 17">
    <name type="scientific">Bursaphelenchus xylophilus</name>
    <name type="common">Pinewood nematode worm</name>
    <name type="synonym">Aphelenchoides xylophilus</name>
    <dbReference type="NCBI Taxonomy" id="6326"/>
    <lineage>
        <taxon>Eukaryota</taxon>
        <taxon>Metazoa</taxon>
        <taxon>Ecdysozoa</taxon>
        <taxon>Nematoda</taxon>
        <taxon>Chromadorea</taxon>
        <taxon>Rhabditida</taxon>
        <taxon>Tylenchina</taxon>
        <taxon>Tylenchomorpha</taxon>
        <taxon>Aphelenchoidea</taxon>
        <taxon>Aphelenchoididae</taxon>
        <taxon>Bursaphelenchus</taxon>
    </lineage>
</organism>
<evidence type="ECO:0000256" key="7">
    <source>
        <dbReference type="ARBA" id="ARBA00022958"/>
    </source>
</evidence>
<keyword evidence="17" id="KW-1185">Reference proteome</keyword>
<gene>
    <name evidence="16" type="ORF">BXYJ_LOCUS7703</name>
</gene>
<accession>A0A7I8WG84</accession>
<dbReference type="EMBL" id="CAJFCV020000003">
    <property type="protein sequence ID" value="CAG9111296.1"/>
    <property type="molecule type" value="Genomic_DNA"/>
</dbReference>
<dbReference type="PRINTS" id="PR01333">
    <property type="entry name" value="2POREKCHANEL"/>
</dbReference>
<dbReference type="PANTHER" id="PTHR11003:SF98">
    <property type="entry name" value="POTASSIUM CHANNEL DOMAIN-CONTAINING PROTEIN"/>
    <property type="match status" value="1"/>
</dbReference>
<dbReference type="Proteomes" id="UP000582659">
    <property type="component" value="Unassembled WGS sequence"/>
</dbReference>
<evidence type="ECO:0000313" key="16">
    <source>
        <dbReference type="EMBL" id="CAD5222886.1"/>
    </source>
</evidence>
<reference evidence="16" key="1">
    <citation type="submission" date="2020-09" db="EMBL/GenBank/DDBJ databases">
        <authorList>
            <person name="Kikuchi T."/>
        </authorList>
    </citation>
    <scope>NUCLEOTIDE SEQUENCE</scope>
    <source>
        <strain evidence="16">Ka4C1</strain>
    </source>
</reference>
<feature type="domain" description="Potassium channel" evidence="15">
    <location>
        <begin position="165"/>
        <end position="224"/>
    </location>
</feature>
<evidence type="ECO:0000256" key="6">
    <source>
        <dbReference type="ARBA" id="ARBA00022826"/>
    </source>
</evidence>
<feature type="compositionally biased region" description="Acidic residues" evidence="13">
    <location>
        <begin position="291"/>
        <end position="300"/>
    </location>
</feature>
<evidence type="ECO:0000256" key="13">
    <source>
        <dbReference type="SAM" id="MobiDB-lite"/>
    </source>
</evidence>
<keyword evidence="8 14" id="KW-1133">Transmembrane helix</keyword>
<comment type="caution">
    <text evidence="16">The sequence shown here is derived from an EMBL/GenBank/DDBJ whole genome shotgun (WGS) entry which is preliminary data.</text>
</comment>
<dbReference type="GO" id="GO:0015271">
    <property type="term" value="F:outward rectifier potassium channel activity"/>
    <property type="evidence" value="ECO:0007669"/>
    <property type="project" value="TreeGrafter"/>
</dbReference>
<evidence type="ECO:0000256" key="8">
    <source>
        <dbReference type="ARBA" id="ARBA00022989"/>
    </source>
</evidence>
<evidence type="ECO:0000256" key="11">
    <source>
        <dbReference type="ARBA" id="ARBA00023303"/>
    </source>
</evidence>
<dbReference type="AlphaFoldDB" id="A0A7I8WG84"/>
<dbReference type="SUPFAM" id="SSF81324">
    <property type="entry name" value="Voltage-gated potassium channels"/>
    <property type="match status" value="2"/>
</dbReference>
<evidence type="ECO:0000256" key="2">
    <source>
        <dbReference type="ARBA" id="ARBA00006666"/>
    </source>
</evidence>
<dbReference type="InterPro" id="IPR013099">
    <property type="entry name" value="K_chnl_dom"/>
</dbReference>
<keyword evidence="10 14" id="KW-0472">Membrane</keyword>
<keyword evidence="4" id="KW-0633">Potassium transport</keyword>
<feature type="region of interest" description="Disordered" evidence="13">
    <location>
        <begin position="264"/>
        <end position="301"/>
    </location>
</feature>
<name>A0A7I8WG84_BURXY</name>
<feature type="compositionally biased region" description="Low complexity" evidence="13">
    <location>
        <begin position="16"/>
        <end position="26"/>
    </location>
</feature>
<dbReference type="InterPro" id="IPR003092">
    <property type="entry name" value="2pore_dom_K_chnl_TASK"/>
</dbReference>
<dbReference type="Gene3D" id="1.10.287.70">
    <property type="match status" value="1"/>
</dbReference>
<keyword evidence="5 12" id="KW-0812">Transmembrane</keyword>
<evidence type="ECO:0000256" key="5">
    <source>
        <dbReference type="ARBA" id="ARBA00022692"/>
    </source>
</evidence>
<dbReference type="PANTHER" id="PTHR11003">
    <property type="entry name" value="POTASSIUM CHANNEL, SUBFAMILY K"/>
    <property type="match status" value="1"/>
</dbReference>
<dbReference type="OrthoDB" id="297496at2759"/>
<evidence type="ECO:0000256" key="10">
    <source>
        <dbReference type="ARBA" id="ARBA00023136"/>
    </source>
</evidence>
<feature type="transmembrane region" description="Helical" evidence="14">
    <location>
        <begin position="62"/>
        <end position="83"/>
    </location>
</feature>
<feature type="transmembrane region" description="Helical" evidence="14">
    <location>
        <begin position="309"/>
        <end position="328"/>
    </location>
</feature>
<dbReference type="Pfam" id="PF07885">
    <property type="entry name" value="Ion_trans_2"/>
    <property type="match status" value="2"/>
</dbReference>
<comment type="similarity">
    <text evidence="2 12">Belongs to the two pore domain potassium channel (TC 1.A.1.8) family.</text>
</comment>
<proteinExistence type="inferred from homology"/>
<feature type="region of interest" description="Disordered" evidence="13">
    <location>
        <begin position="1"/>
        <end position="28"/>
    </location>
</feature>
<evidence type="ECO:0000256" key="1">
    <source>
        <dbReference type="ARBA" id="ARBA00004141"/>
    </source>
</evidence>
<keyword evidence="3 12" id="KW-0813">Transport</keyword>
<feature type="transmembrane region" description="Helical" evidence="14">
    <location>
        <begin position="340"/>
        <end position="358"/>
    </location>
</feature>
<dbReference type="InterPro" id="IPR003280">
    <property type="entry name" value="2pore_dom_K_chnl"/>
</dbReference>
<evidence type="ECO:0000259" key="15">
    <source>
        <dbReference type="Pfam" id="PF07885"/>
    </source>
</evidence>
<feature type="transmembrane region" description="Helical" evidence="14">
    <location>
        <begin position="169"/>
        <end position="187"/>
    </location>
</feature>
<evidence type="ECO:0000256" key="12">
    <source>
        <dbReference type="RuleBase" id="RU003857"/>
    </source>
</evidence>
<dbReference type="GO" id="GO:0005886">
    <property type="term" value="C:plasma membrane"/>
    <property type="evidence" value="ECO:0007669"/>
    <property type="project" value="TreeGrafter"/>
</dbReference>
<evidence type="ECO:0000313" key="17">
    <source>
        <dbReference type="Proteomes" id="UP000659654"/>
    </source>
</evidence>
<dbReference type="GO" id="GO:0030322">
    <property type="term" value="P:stabilization of membrane potential"/>
    <property type="evidence" value="ECO:0007669"/>
    <property type="project" value="TreeGrafter"/>
</dbReference>
<feature type="domain" description="Potassium channel" evidence="15">
    <location>
        <begin position="315"/>
        <end position="387"/>
    </location>
</feature>
<feature type="transmembrane region" description="Helical" evidence="14">
    <location>
        <begin position="364"/>
        <end position="382"/>
    </location>
</feature>
<keyword evidence="9 12" id="KW-0406">Ion transport</keyword>
<dbReference type="GO" id="GO:0022841">
    <property type="term" value="F:potassium ion leak channel activity"/>
    <property type="evidence" value="ECO:0007669"/>
    <property type="project" value="TreeGrafter"/>
</dbReference>
<dbReference type="EMBL" id="CAJFDI010000003">
    <property type="protein sequence ID" value="CAD5222886.1"/>
    <property type="molecule type" value="Genomic_DNA"/>
</dbReference>
<keyword evidence="6" id="KW-0631">Potassium channel</keyword>
<keyword evidence="7" id="KW-0630">Potassium</keyword>
<keyword evidence="11 12" id="KW-0407">Ion channel</keyword>
<sequence>MGKETVAANGDFQVESSPSFSTPSSTQYSDGLVENSVISDGEEMFYPPQTRKERVLSLAKQILPHIGLCLLLLVYLLLGAAIFQRIEGPNEIIVKRNEISRIRTLKHRYQESVWNLTHNPGTVFSKTTFNALGEEYFEKLVQEIFSSYRNQFVTEVHLLNRTSEDDNLWSYRNSIFFATTVITTIGYGHLVPVTQTGRIACIIFALIGIPLLLVTIADIGRFLSEFLNVAHISSRKFISRIRDKTNRISHRISRFSIRRRLSTDNSKSIENSSMTTDQAGSMNLNEIPPNSEDEDEEEPMQNDAQSLRIPILMVLVVILSYTALGGLLFQKYEGWPYLEAFYFCFITMATIGFGDYVPSMNMNLAVAMTYIIFGLALATMCIDTAGTHYIRKIHYVGTKMEDARGVVMTGIHQSEHLIKHKGINIIRTAGGRIYRVRGHLLSRTESQQLDYLLKSTYYQKNIIYEPLSPQVLKLCREKGIKILPDEISPSECTVLPNHEENLKMLKEFVRNNNVMSPNTIHRTLAKNLDPMSTSLPPMPFVLKESFI</sequence>